<evidence type="ECO:0000256" key="1">
    <source>
        <dbReference type="SAM" id="MobiDB-lite"/>
    </source>
</evidence>
<reference evidence="2" key="1">
    <citation type="journal article" date="2020" name="mSystems">
        <title>Genome- and Community-Level Interaction Insights into Carbon Utilization and Element Cycling Functions of Hydrothermarchaeota in Hydrothermal Sediment.</title>
        <authorList>
            <person name="Zhou Z."/>
            <person name="Liu Y."/>
            <person name="Xu W."/>
            <person name="Pan J."/>
            <person name="Luo Z.H."/>
            <person name="Li M."/>
        </authorList>
    </citation>
    <scope>NUCLEOTIDE SEQUENCE [LARGE SCALE GENOMIC DNA]</scope>
    <source>
        <strain evidence="2">SpSt-402</strain>
    </source>
</reference>
<feature type="compositionally biased region" description="Polar residues" evidence="1">
    <location>
        <begin position="41"/>
        <end position="51"/>
    </location>
</feature>
<gene>
    <name evidence="2" type="ORF">ENR47_12250</name>
</gene>
<evidence type="ECO:0008006" key="3">
    <source>
        <dbReference type="Google" id="ProtNLM"/>
    </source>
</evidence>
<feature type="region of interest" description="Disordered" evidence="1">
    <location>
        <begin position="38"/>
        <end position="59"/>
    </location>
</feature>
<dbReference type="AlphaFoldDB" id="A0A832H4N7"/>
<accession>A0A832H4N7</accession>
<dbReference type="EMBL" id="DSRD01000759">
    <property type="protein sequence ID" value="HGW95037.1"/>
    <property type="molecule type" value="Genomic_DNA"/>
</dbReference>
<protein>
    <recommendedName>
        <fullName evidence="3">DUF4352 domain-containing protein</fullName>
    </recommendedName>
</protein>
<organism evidence="2">
    <name type="scientific">Oscillatoriales cyanobacterium SpSt-402</name>
    <dbReference type="NCBI Taxonomy" id="2282168"/>
    <lineage>
        <taxon>Bacteria</taxon>
        <taxon>Bacillati</taxon>
        <taxon>Cyanobacteriota</taxon>
        <taxon>Cyanophyceae</taxon>
        <taxon>Oscillatoriophycideae</taxon>
        <taxon>Oscillatoriales</taxon>
    </lineage>
</organism>
<name>A0A832H4N7_9CYAN</name>
<comment type="caution">
    <text evidence="2">The sequence shown here is derived from an EMBL/GenBank/DDBJ whole genome shotgun (WGS) entry which is preliminary data.</text>
</comment>
<evidence type="ECO:0000313" key="2">
    <source>
        <dbReference type="EMBL" id="HGW95037.1"/>
    </source>
</evidence>
<sequence>MKLNSTIGLTLVLLASMLIAGVFSAVAGMSLGREALKGITQPDTRPTNNLANRKGDAPRKNELTVLQEDQIIAKVKARIGGKPEPAAKAIAVKNSNAQTKLPISVKNEGIFLEVKSVESQGDSLVLLVSLKNETADPVKFLYSFLEIKDEQGRVLSTTTEGLPAELPPDNELYSGNVRIPITSIDKAQKLSLALSDYPDQQVQLKLSNIPVSR</sequence>
<proteinExistence type="predicted"/>